<dbReference type="SMART" id="SM00304">
    <property type="entry name" value="HAMP"/>
    <property type="match status" value="1"/>
</dbReference>
<evidence type="ECO:0000259" key="6">
    <source>
        <dbReference type="PROSITE" id="PS50111"/>
    </source>
</evidence>
<name>A0A4R4AE04_MARGR</name>
<evidence type="ECO:0000256" key="2">
    <source>
        <dbReference type="ARBA" id="ARBA00023224"/>
    </source>
</evidence>
<evidence type="ECO:0000256" key="3">
    <source>
        <dbReference type="ARBA" id="ARBA00029447"/>
    </source>
</evidence>
<comment type="similarity">
    <text evidence="3">Belongs to the methyl-accepting chemotaxis (MCP) protein family.</text>
</comment>
<dbReference type="InterPro" id="IPR004089">
    <property type="entry name" value="MCPsignal_dom"/>
</dbReference>
<evidence type="ECO:0000313" key="9">
    <source>
        <dbReference type="Proteomes" id="UP000295247"/>
    </source>
</evidence>
<sequence length="624" mass="67051">MTIRRSVTLVAILVTLLVAGALTLIAQFNQTRLEVRVADAVDTGKGMVWRMVSEQLLEHMAGGVDAIARDFPLRQALRSGDREALQRARDSLLNLLGDLGYFDRLYLLDDDGKLLLAPSPETPIPTAGTLLAQRASSAGEPRQGIGLGADGVPVAFHALPLEFRHTLVGVALFERTLDDALARFKRIDGAEVYLSDAEGRMLAGTDPALYETTAPPAQPLTEHGLTRRAADGGIYGVLTRPILGIDDAPIAHLTTIADQSAAYYAERRLQLAVYGALALVLALASGGIFLYVKHALRPLGAALETVSALAEGDLNARFPHARNDEVGQLMTALQAMTERMRDIISHLHQASHELHASAGDMANLSQQSKGQFDRQRAETHQVDDAINQLALSAHQVAEHTSAAATATGEARARIDAGRRILEQTTAVVERLTDEIGHAAEVVDGLAGHSQSVGNVLEVIRTISAQTNLLALNASIEAARAGEHGRGFAVVADEVRQLAQRTEQSIGEIEGLIGSLQSSAEEAVSVIHDNRSRACESIARYRSAAEEFDGFYGSIEQLTGMTEQISQAADEQSRMAEEVTRALERITLLARESAEAANDGFAHSHHLSNLSQGLTERVTFFRVQG</sequence>
<keyword evidence="5" id="KW-0472">Membrane</keyword>
<dbReference type="CDD" id="cd11386">
    <property type="entry name" value="MCP_signal"/>
    <property type="match status" value="1"/>
</dbReference>
<dbReference type="PANTHER" id="PTHR32089">
    <property type="entry name" value="METHYL-ACCEPTING CHEMOTAXIS PROTEIN MCPB"/>
    <property type="match status" value="1"/>
</dbReference>
<accession>A0A4R4AE04</accession>
<dbReference type="FunFam" id="1.10.287.950:FF:000001">
    <property type="entry name" value="Methyl-accepting chemotaxis sensory transducer"/>
    <property type="match status" value="1"/>
</dbReference>
<feature type="domain" description="HAMP" evidence="7">
    <location>
        <begin position="293"/>
        <end position="345"/>
    </location>
</feature>
<dbReference type="InterPro" id="IPR003660">
    <property type="entry name" value="HAMP_dom"/>
</dbReference>
<evidence type="ECO:0000256" key="1">
    <source>
        <dbReference type="ARBA" id="ARBA00004370"/>
    </source>
</evidence>
<evidence type="ECO:0000256" key="5">
    <source>
        <dbReference type="SAM" id="Phobius"/>
    </source>
</evidence>
<dbReference type="GO" id="GO:0007165">
    <property type="term" value="P:signal transduction"/>
    <property type="evidence" value="ECO:0007669"/>
    <property type="project" value="UniProtKB-KW"/>
</dbReference>
<evidence type="ECO:0000256" key="4">
    <source>
        <dbReference type="PROSITE-ProRule" id="PRU00284"/>
    </source>
</evidence>
<comment type="caution">
    <text evidence="8">The sequence shown here is derived from an EMBL/GenBank/DDBJ whole genome shotgun (WGS) entry which is preliminary data.</text>
</comment>
<dbReference type="Proteomes" id="UP000295247">
    <property type="component" value="Unassembled WGS sequence"/>
</dbReference>
<feature type="domain" description="Methyl-accepting transducer" evidence="6">
    <location>
        <begin position="350"/>
        <end position="586"/>
    </location>
</feature>
<dbReference type="PANTHER" id="PTHR32089:SF120">
    <property type="entry name" value="METHYL-ACCEPTING CHEMOTAXIS PROTEIN TLPQ"/>
    <property type="match status" value="1"/>
</dbReference>
<keyword evidence="5" id="KW-1133">Transmembrane helix</keyword>
<dbReference type="PROSITE" id="PS50111">
    <property type="entry name" value="CHEMOTAXIS_TRANSDUC_2"/>
    <property type="match status" value="1"/>
</dbReference>
<dbReference type="GO" id="GO:0016020">
    <property type="term" value="C:membrane"/>
    <property type="evidence" value="ECO:0007669"/>
    <property type="project" value="UniProtKB-SubCell"/>
</dbReference>
<dbReference type="PROSITE" id="PS50885">
    <property type="entry name" value="HAMP"/>
    <property type="match status" value="1"/>
</dbReference>
<dbReference type="Pfam" id="PF00015">
    <property type="entry name" value="MCPsignal"/>
    <property type="match status" value="1"/>
</dbReference>
<organism evidence="8 9">
    <name type="scientific">Marichromatium gracile</name>
    <name type="common">Chromatium gracile</name>
    <dbReference type="NCBI Taxonomy" id="1048"/>
    <lineage>
        <taxon>Bacteria</taxon>
        <taxon>Pseudomonadati</taxon>
        <taxon>Pseudomonadota</taxon>
        <taxon>Gammaproteobacteria</taxon>
        <taxon>Chromatiales</taxon>
        <taxon>Chromatiaceae</taxon>
        <taxon>Marichromatium</taxon>
    </lineage>
</organism>
<evidence type="ECO:0000259" key="7">
    <source>
        <dbReference type="PROSITE" id="PS50885"/>
    </source>
</evidence>
<dbReference type="AlphaFoldDB" id="A0A4R4AE04"/>
<keyword evidence="2 4" id="KW-0807">Transducer</keyword>
<dbReference type="RefSeq" id="WP_132229039.1">
    <property type="nucleotide sequence ID" value="NZ_NRRH01000020.1"/>
</dbReference>
<proteinExistence type="inferred from homology"/>
<reference evidence="8 9" key="1">
    <citation type="submission" date="2019-03" db="EMBL/GenBank/DDBJ databases">
        <title>Genomic Encyclopedia of Type Strains, Phase IV (KMG-IV): sequencing the most valuable type-strain genomes for metagenomic binning, comparative biology and taxonomic classification.</title>
        <authorList>
            <person name="Goeker M."/>
        </authorList>
    </citation>
    <scope>NUCLEOTIDE SEQUENCE [LARGE SCALE GENOMIC DNA]</scope>
    <source>
        <strain evidence="8 9">DSM 203</strain>
    </source>
</reference>
<dbReference type="Gene3D" id="1.10.287.950">
    <property type="entry name" value="Methyl-accepting chemotaxis protein"/>
    <property type="match status" value="1"/>
</dbReference>
<comment type="subcellular location">
    <subcellularLocation>
        <location evidence="1">Membrane</location>
    </subcellularLocation>
</comment>
<gene>
    <name evidence="8" type="ORF">EDC29_103143</name>
</gene>
<dbReference type="Pfam" id="PF00672">
    <property type="entry name" value="HAMP"/>
    <property type="match status" value="1"/>
</dbReference>
<feature type="transmembrane region" description="Helical" evidence="5">
    <location>
        <begin position="271"/>
        <end position="292"/>
    </location>
</feature>
<protein>
    <submittedName>
        <fullName evidence="8">Methyl-accepting chemotaxis protein</fullName>
    </submittedName>
</protein>
<dbReference type="GO" id="GO:0006935">
    <property type="term" value="P:chemotaxis"/>
    <property type="evidence" value="ECO:0007669"/>
    <property type="project" value="UniProtKB-ARBA"/>
</dbReference>
<dbReference type="SMART" id="SM00283">
    <property type="entry name" value="MA"/>
    <property type="match status" value="1"/>
</dbReference>
<evidence type="ECO:0000313" key="8">
    <source>
        <dbReference type="EMBL" id="TCW36949.1"/>
    </source>
</evidence>
<dbReference type="EMBL" id="SMDC01000003">
    <property type="protein sequence ID" value="TCW36949.1"/>
    <property type="molecule type" value="Genomic_DNA"/>
</dbReference>
<keyword evidence="5" id="KW-0812">Transmembrane</keyword>
<dbReference type="CDD" id="cd06225">
    <property type="entry name" value="HAMP"/>
    <property type="match status" value="1"/>
</dbReference>
<dbReference type="SUPFAM" id="SSF58104">
    <property type="entry name" value="Methyl-accepting chemotaxis protein (MCP) signaling domain"/>
    <property type="match status" value="1"/>
</dbReference>